<keyword evidence="5" id="KW-1185">Reference proteome</keyword>
<evidence type="ECO:0000256" key="2">
    <source>
        <dbReference type="ARBA" id="ARBA00022840"/>
    </source>
</evidence>
<proteinExistence type="predicted"/>
<dbReference type="InterPro" id="IPR016032">
    <property type="entry name" value="Sig_transdc_resp-reg_C-effctor"/>
</dbReference>
<dbReference type="Pfam" id="PF13191">
    <property type="entry name" value="AAA_16"/>
    <property type="match status" value="1"/>
</dbReference>
<dbReference type="InterPro" id="IPR027417">
    <property type="entry name" value="P-loop_NTPase"/>
</dbReference>
<dbReference type="SUPFAM" id="SSF46894">
    <property type="entry name" value="C-terminal effector domain of the bipartite response regulators"/>
    <property type="match status" value="1"/>
</dbReference>
<dbReference type="InterPro" id="IPR011990">
    <property type="entry name" value="TPR-like_helical_dom_sf"/>
</dbReference>
<accession>A0ABS9TCK5</accession>
<dbReference type="PANTHER" id="PTHR16305">
    <property type="entry name" value="TESTICULAR SOLUBLE ADENYLYL CYCLASE"/>
    <property type="match status" value="1"/>
</dbReference>
<keyword evidence="2" id="KW-0067">ATP-binding</keyword>
<dbReference type="InterPro" id="IPR036388">
    <property type="entry name" value="WH-like_DNA-bd_sf"/>
</dbReference>
<gene>
    <name evidence="4" type="ORF">MMF94_11265</name>
</gene>
<reference evidence="4 5" key="1">
    <citation type="submission" date="2022-03" db="EMBL/GenBank/DDBJ databases">
        <title>Pseudonocardia alaer sp. nov., a novel actinomycete isolated from reed forest soil.</title>
        <authorList>
            <person name="Wang L."/>
        </authorList>
    </citation>
    <scope>NUCLEOTIDE SEQUENCE [LARGE SCALE GENOMIC DNA]</scope>
    <source>
        <strain evidence="4 5">Y-16303</strain>
    </source>
</reference>
<dbReference type="Proteomes" id="UP001299970">
    <property type="component" value="Unassembled WGS sequence"/>
</dbReference>
<evidence type="ECO:0000313" key="5">
    <source>
        <dbReference type="Proteomes" id="UP001299970"/>
    </source>
</evidence>
<dbReference type="PANTHER" id="PTHR16305:SF35">
    <property type="entry name" value="TRANSCRIPTIONAL ACTIVATOR DOMAIN"/>
    <property type="match status" value="1"/>
</dbReference>
<dbReference type="Gene3D" id="3.40.50.300">
    <property type="entry name" value="P-loop containing nucleotide triphosphate hydrolases"/>
    <property type="match status" value="1"/>
</dbReference>
<evidence type="ECO:0000259" key="3">
    <source>
        <dbReference type="PROSITE" id="PS50043"/>
    </source>
</evidence>
<evidence type="ECO:0000256" key="1">
    <source>
        <dbReference type="ARBA" id="ARBA00022741"/>
    </source>
</evidence>
<organism evidence="4 5">
    <name type="scientific">Pseudonocardia alaniniphila</name>
    <dbReference type="NCBI Taxonomy" id="75291"/>
    <lineage>
        <taxon>Bacteria</taxon>
        <taxon>Bacillati</taxon>
        <taxon>Actinomycetota</taxon>
        <taxon>Actinomycetes</taxon>
        <taxon>Pseudonocardiales</taxon>
        <taxon>Pseudonocardiaceae</taxon>
        <taxon>Pseudonocardia</taxon>
    </lineage>
</organism>
<comment type="caution">
    <text evidence="4">The sequence shown here is derived from an EMBL/GenBank/DDBJ whole genome shotgun (WGS) entry which is preliminary data.</text>
</comment>
<evidence type="ECO:0000313" key="4">
    <source>
        <dbReference type="EMBL" id="MCH6166264.1"/>
    </source>
</evidence>
<dbReference type="InterPro" id="IPR041664">
    <property type="entry name" value="AAA_16"/>
</dbReference>
<name>A0ABS9TCK5_9PSEU</name>
<dbReference type="Gene3D" id="1.10.10.10">
    <property type="entry name" value="Winged helix-like DNA-binding domain superfamily/Winged helix DNA-binding domain"/>
    <property type="match status" value="1"/>
</dbReference>
<dbReference type="SMART" id="SM00421">
    <property type="entry name" value="HTH_LUXR"/>
    <property type="match status" value="1"/>
</dbReference>
<dbReference type="RefSeq" id="WP_241036303.1">
    <property type="nucleotide sequence ID" value="NZ_BAAAJF010000002.1"/>
</dbReference>
<keyword evidence="1" id="KW-0547">Nucleotide-binding</keyword>
<protein>
    <submittedName>
        <fullName evidence="4">AAA family ATPase</fullName>
    </submittedName>
</protein>
<dbReference type="Pfam" id="PF00196">
    <property type="entry name" value="GerE"/>
    <property type="match status" value="1"/>
</dbReference>
<dbReference type="SUPFAM" id="SSF48452">
    <property type="entry name" value="TPR-like"/>
    <property type="match status" value="1"/>
</dbReference>
<dbReference type="CDD" id="cd06170">
    <property type="entry name" value="LuxR_C_like"/>
    <property type="match status" value="1"/>
</dbReference>
<dbReference type="Gene3D" id="1.25.40.10">
    <property type="entry name" value="Tetratricopeptide repeat domain"/>
    <property type="match status" value="1"/>
</dbReference>
<feature type="domain" description="HTH luxR-type" evidence="3">
    <location>
        <begin position="849"/>
        <end position="914"/>
    </location>
</feature>
<dbReference type="PROSITE" id="PS50043">
    <property type="entry name" value="HTH_LUXR_2"/>
    <property type="match status" value="1"/>
</dbReference>
<sequence>MSRGDRGPSLRGRRSECESLEQLIASVRTGQSRVLVLRGEAGIGKTALLDHLAASAAECHVARATGVESEMELAFAGLHQLCAPFLDRLDRLPTPQRDALGTAFGLRDGNTPDRFLIGLAVLSLLSDVAEDRPLVCLVDDAQWLDQASAHTLAFVARRLFAESVALIFATRSTTDDQAFRQLPEMLVAGLGDADARALLRTALRGPLDSAVRDEIIAEARGNPLALLELPRSRTPAQLAFGLGMPHAMPLASRMEQGFLQRLLPLPVDTRRLLLAAAVEPVGDVTVLWGAAERLGIPPGAATPAAEAGLIEFGARVRFRHPLVRSAAWRAADVRELQEVHGALAEATELDPDRRAWHRAQASTDPDEAVATELEHSADRAQARGGFAAAAAFHERAAELTPDPVHRAARVLAAAQAKLQAGDFDPALDLLATAEAGPLDDLGRARVDLMRAQIAYASSRSNEAPRLLLTAAKRLEPLDIELARQTYLDAFSAVLYAGRFARAADLTELAAAVPRATTDRNHRGDILLEGLASLVSDGYSASLPITRRALRAFRAEEISVADGLRSLWVTSVVAADAWDDESFRVLSTRYVQIAREAGALSELLLALNAHLIMLIFVGEPEAAASVVDEARALREATGSERPLYEVMVLRSWQGRAEYALPLIEASLTDVVARGEGIGASVAHWASALLLNGLGRYEEALIPARAAGSCPQELAAANWGLVELIESAARTGATDLAADALERLSAMTQAAGTDWALGVEARSRALLSEGDPAERLYREAIERLGRTRIRTELARARLLYGEWLRREGRRLDAREQLRAAHELFTTMGATGFSERARRELLATGETARKRTAETRDDLTAQEAQIARLAARQRTNSQIGAQLFISPRTVEWHLRKVFTKLGVSSRKELSGVLPDAAQASAPV</sequence>
<dbReference type="EMBL" id="JAKXMK010000009">
    <property type="protein sequence ID" value="MCH6166264.1"/>
    <property type="molecule type" value="Genomic_DNA"/>
</dbReference>
<dbReference type="InterPro" id="IPR000792">
    <property type="entry name" value="Tscrpt_reg_LuxR_C"/>
</dbReference>
<dbReference type="PRINTS" id="PR00038">
    <property type="entry name" value="HTHLUXR"/>
</dbReference>
<dbReference type="SUPFAM" id="SSF52540">
    <property type="entry name" value="P-loop containing nucleoside triphosphate hydrolases"/>
    <property type="match status" value="1"/>
</dbReference>